<sequence length="101" mass="11276">MTETLSAMLWFRADPAEDPAVRAALARLAEAIAPDAAARIGHRREEDRPYRTWMLDAGPVPVERFDALLYRIHKNIGSTGLAALMQGEPHLESFSWHPPEA</sequence>
<dbReference type="RefSeq" id="WP_147703341.1">
    <property type="nucleotide sequence ID" value="NZ_VDUY01000002.1"/>
</dbReference>
<dbReference type="AlphaFoldDB" id="A0A5C8P1A0"/>
<reference evidence="1 2" key="1">
    <citation type="submission" date="2019-06" db="EMBL/GenBank/DDBJ databases">
        <title>Quisquiliibacterium sp. nov., isolated from a maize field.</title>
        <authorList>
            <person name="Lin S.-Y."/>
            <person name="Tsai C.-F."/>
            <person name="Young C.-C."/>
        </authorList>
    </citation>
    <scope>NUCLEOTIDE SEQUENCE [LARGE SCALE GENOMIC DNA]</scope>
    <source>
        <strain evidence="1 2">CC-CFT501</strain>
    </source>
</reference>
<keyword evidence="2" id="KW-1185">Reference proteome</keyword>
<proteinExistence type="predicted"/>
<organism evidence="1 2">
    <name type="scientific">Zeimonas arvi</name>
    <dbReference type="NCBI Taxonomy" id="2498847"/>
    <lineage>
        <taxon>Bacteria</taxon>
        <taxon>Pseudomonadati</taxon>
        <taxon>Pseudomonadota</taxon>
        <taxon>Betaproteobacteria</taxon>
        <taxon>Burkholderiales</taxon>
        <taxon>Burkholderiaceae</taxon>
        <taxon>Zeimonas</taxon>
    </lineage>
</organism>
<accession>A0A5C8P1A0</accession>
<evidence type="ECO:0000313" key="1">
    <source>
        <dbReference type="EMBL" id="TXL67092.1"/>
    </source>
</evidence>
<evidence type="ECO:0000313" key="2">
    <source>
        <dbReference type="Proteomes" id="UP000321548"/>
    </source>
</evidence>
<gene>
    <name evidence="1" type="ORF">FHP08_05605</name>
</gene>
<comment type="caution">
    <text evidence="1">The sequence shown here is derived from an EMBL/GenBank/DDBJ whole genome shotgun (WGS) entry which is preliminary data.</text>
</comment>
<name>A0A5C8P1A0_9BURK</name>
<dbReference type="Proteomes" id="UP000321548">
    <property type="component" value="Unassembled WGS sequence"/>
</dbReference>
<dbReference type="EMBL" id="VDUY01000002">
    <property type="protein sequence ID" value="TXL67092.1"/>
    <property type="molecule type" value="Genomic_DNA"/>
</dbReference>
<protein>
    <submittedName>
        <fullName evidence="1">Uncharacterized protein</fullName>
    </submittedName>
</protein>